<dbReference type="InterPro" id="IPR054635">
    <property type="entry name" value="PA1571-like"/>
</dbReference>
<name>A0ABT5NW36_9PSED</name>
<sequence length="57" mass="6325">MSLQHSSEVKPSKPSKPVGCSVIDAQGREIEVTEEMIQKACETLEKSRQEAAPKKNR</sequence>
<keyword evidence="3" id="KW-1185">Reference proteome</keyword>
<dbReference type="NCBIfam" id="NF045613">
    <property type="entry name" value="PA1571_fam"/>
    <property type="match status" value="1"/>
</dbReference>
<dbReference type="Proteomes" id="UP001148203">
    <property type="component" value="Unassembled WGS sequence"/>
</dbReference>
<comment type="caution">
    <text evidence="2">The sequence shown here is derived from an EMBL/GenBank/DDBJ whole genome shotgun (WGS) entry which is preliminary data.</text>
</comment>
<evidence type="ECO:0000313" key="2">
    <source>
        <dbReference type="EMBL" id="MDD0992346.1"/>
    </source>
</evidence>
<evidence type="ECO:0000256" key="1">
    <source>
        <dbReference type="SAM" id="MobiDB-lite"/>
    </source>
</evidence>
<dbReference type="EMBL" id="JAMDGY010000055">
    <property type="protein sequence ID" value="MDD0992346.1"/>
    <property type="molecule type" value="Genomic_DNA"/>
</dbReference>
<evidence type="ECO:0000313" key="3">
    <source>
        <dbReference type="Proteomes" id="UP001148203"/>
    </source>
</evidence>
<gene>
    <name evidence="2" type="ORF">M5G11_17570</name>
</gene>
<dbReference type="RefSeq" id="WP_273913290.1">
    <property type="nucleotide sequence ID" value="NZ_JAMDGX010000080.1"/>
</dbReference>
<accession>A0ABT5NW36</accession>
<feature type="region of interest" description="Disordered" evidence="1">
    <location>
        <begin position="1"/>
        <end position="21"/>
    </location>
</feature>
<protein>
    <recommendedName>
        <fullName evidence="4">Multifunctional fatty acid oxidation complex subunit alpha</fullName>
    </recommendedName>
</protein>
<evidence type="ECO:0008006" key="4">
    <source>
        <dbReference type="Google" id="ProtNLM"/>
    </source>
</evidence>
<organism evidence="2 3">
    <name type="scientific">Pseudomonas fontis</name>
    <dbReference type="NCBI Taxonomy" id="2942633"/>
    <lineage>
        <taxon>Bacteria</taxon>
        <taxon>Pseudomonadati</taxon>
        <taxon>Pseudomonadota</taxon>
        <taxon>Gammaproteobacteria</taxon>
        <taxon>Pseudomonadales</taxon>
        <taxon>Pseudomonadaceae</taxon>
        <taxon>Pseudomonas</taxon>
    </lineage>
</organism>
<reference evidence="2 3" key="1">
    <citation type="submission" date="2022-05" db="EMBL/GenBank/DDBJ databases">
        <title>Novel Pseudomonas spp. Isolated from a Rainbow Trout Aquaculture Facility.</title>
        <authorList>
            <person name="Testerman T."/>
            <person name="Graf J."/>
        </authorList>
    </citation>
    <scope>NUCLEOTIDE SEQUENCE [LARGE SCALE GENOMIC DNA]</scope>
    <source>
        <strain evidence="2 3">ID681</strain>
    </source>
</reference>
<proteinExistence type="predicted"/>